<evidence type="ECO:0000256" key="7">
    <source>
        <dbReference type="ARBA" id="ARBA00023136"/>
    </source>
</evidence>
<keyword evidence="9 10" id="KW-0807">Transducer</keyword>
<evidence type="ECO:0000256" key="5">
    <source>
        <dbReference type="ARBA" id="ARBA00022725"/>
    </source>
</evidence>
<keyword evidence="7 10" id="KW-0472">Membrane</keyword>
<keyword evidence="4 10" id="KW-0812">Transmembrane</keyword>
<comment type="caution">
    <text evidence="10">Lacks conserved residue(s) required for the propagation of feature annotation.</text>
</comment>
<keyword evidence="5 10" id="KW-0552">Olfaction</keyword>
<feature type="transmembrane region" description="Helical" evidence="10">
    <location>
        <begin position="259"/>
        <end position="280"/>
    </location>
</feature>
<keyword evidence="8 10" id="KW-0675">Receptor</keyword>
<keyword evidence="2" id="KW-1003">Cell membrane</keyword>
<evidence type="ECO:0000256" key="6">
    <source>
        <dbReference type="ARBA" id="ARBA00022989"/>
    </source>
</evidence>
<evidence type="ECO:0000256" key="3">
    <source>
        <dbReference type="ARBA" id="ARBA00022606"/>
    </source>
</evidence>
<dbReference type="Pfam" id="PF02949">
    <property type="entry name" value="7tm_6"/>
    <property type="match status" value="1"/>
</dbReference>
<keyword evidence="3 10" id="KW-0716">Sensory transduction</keyword>
<feature type="transmembrane region" description="Helical" evidence="10">
    <location>
        <begin position="44"/>
        <end position="65"/>
    </location>
</feature>
<evidence type="ECO:0000256" key="9">
    <source>
        <dbReference type="ARBA" id="ARBA00023224"/>
    </source>
</evidence>
<dbReference type="PANTHER" id="PTHR21137:SF3">
    <property type="entry name" value="ODORANT RECEPTOR 30A-RELATED"/>
    <property type="match status" value="1"/>
</dbReference>
<comment type="similarity">
    <text evidence="10">Belongs to the insect chemoreceptor superfamily. Heteromeric odorant receptor channel (TC 1.A.69) family.</text>
</comment>
<dbReference type="InterPro" id="IPR004117">
    <property type="entry name" value="7tm6_olfct_rcpt"/>
</dbReference>
<name>A0ABM1IAH3_POLDO</name>
<dbReference type="GeneID" id="107066787"/>
<reference evidence="12" key="1">
    <citation type="submission" date="2025-08" db="UniProtKB">
        <authorList>
            <consortium name="RefSeq"/>
        </authorList>
    </citation>
    <scope>IDENTIFICATION</scope>
    <source>
        <tissue evidence="12">Whole body</tissue>
    </source>
</reference>
<evidence type="ECO:0000256" key="2">
    <source>
        <dbReference type="ARBA" id="ARBA00022475"/>
    </source>
</evidence>
<dbReference type="RefSeq" id="XP_015177210.1">
    <property type="nucleotide sequence ID" value="XM_015321724.1"/>
</dbReference>
<feature type="transmembrane region" description="Helical" evidence="10">
    <location>
        <begin position="136"/>
        <end position="159"/>
    </location>
</feature>
<proteinExistence type="inferred from homology"/>
<evidence type="ECO:0000256" key="10">
    <source>
        <dbReference type="RuleBase" id="RU351113"/>
    </source>
</evidence>
<evidence type="ECO:0000256" key="4">
    <source>
        <dbReference type="ARBA" id="ARBA00022692"/>
    </source>
</evidence>
<gene>
    <name evidence="12" type="primary">LOC107066787</name>
</gene>
<comment type="subcellular location">
    <subcellularLocation>
        <location evidence="1 10">Cell membrane</location>
        <topology evidence="1 10">Multi-pass membrane protein</topology>
    </subcellularLocation>
</comment>
<protein>
    <recommendedName>
        <fullName evidence="10">Odorant receptor</fullName>
    </recommendedName>
</protein>
<evidence type="ECO:0000256" key="1">
    <source>
        <dbReference type="ARBA" id="ARBA00004651"/>
    </source>
</evidence>
<keyword evidence="11" id="KW-1185">Reference proteome</keyword>
<dbReference type="PANTHER" id="PTHR21137">
    <property type="entry name" value="ODORANT RECEPTOR"/>
    <property type="match status" value="1"/>
</dbReference>
<evidence type="ECO:0000256" key="8">
    <source>
        <dbReference type="ARBA" id="ARBA00023170"/>
    </source>
</evidence>
<accession>A0ABM1IAH3</accession>
<organism evidence="11 12">
    <name type="scientific">Polistes dominula</name>
    <name type="common">European paper wasp</name>
    <name type="synonym">Vespa dominula</name>
    <dbReference type="NCBI Taxonomy" id="743375"/>
    <lineage>
        <taxon>Eukaryota</taxon>
        <taxon>Metazoa</taxon>
        <taxon>Ecdysozoa</taxon>
        <taxon>Arthropoda</taxon>
        <taxon>Hexapoda</taxon>
        <taxon>Insecta</taxon>
        <taxon>Pterygota</taxon>
        <taxon>Neoptera</taxon>
        <taxon>Endopterygota</taxon>
        <taxon>Hymenoptera</taxon>
        <taxon>Apocrita</taxon>
        <taxon>Aculeata</taxon>
        <taxon>Vespoidea</taxon>
        <taxon>Vespidae</taxon>
        <taxon>Polistinae</taxon>
        <taxon>Polistini</taxon>
        <taxon>Polistes</taxon>
    </lineage>
</organism>
<dbReference type="Proteomes" id="UP000694924">
    <property type="component" value="Unplaced"/>
</dbReference>
<sequence length="387" mass="44210">MNIQYINFQEYDKLIKPIMITTKIISVWPLDKDSTRITQIFRNLHTFAMFAMIITISFATTMEVINTIDDLNEATECALLCTAFYLSLLRVTIYSLHRKDISYIVETMKNDWTLANYEEIVILKDKCLFTFRLSKLFIFSVAFTICIFISAPFIEGIIFNTNVRILPFRGYYFVNHTISPIFEIIYTFNVLSGCFSATTIAGATTFNLVIIMHGSAKFAIIQNRLKQIKGNDRNAYVELSECVKSHQEAITFADTLENVINILVLGQFIISTGLVCFAGFQITAMIEDKARLIKYTCFLNSAILELFLFSYSGNELIDESEAIGYAAYESEWYNNNLGLTLKTIIMRCRIPCKITAAKFYNMSLESFAKVLSTSFSYLTVLQATNEE</sequence>
<evidence type="ECO:0000313" key="11">
    <source>
        <dbReference type="Proteomes" id="UP000694924"/>
    </source>
</evidence>
<evidence type="ECO:0000313" key="12">
    <source>
        <dbReference type="RefSeq" id="XP_015177210.1"/>
    </source>
</evidence>
<keyword evidence="6 10" id="KW-1133">Transmembrane helix</keyword>